<name>A0ABW5D1Y2_9BACT</name>
<evidence type="ECO:0000313" key="9">
    <source>
        <dbReference type="Proteomes" id="UP001597375"/>
    </source>
</evidence>
<dbReference type="InterPro" id="IPR029063">
    <property type="entry name" value="SAM-dependent_MTases_sf"/>
</dbReference>
<organism evidence="8 9">
    <name type="scientific">Luteolibacter algae</name>
    <dbReference type="NCBI Taxonomy" id="454151"/>
    <lineage>
        <taxon>Bacteria</taxon>
        <taxon>Pseudomonadati</taxon>
        <taxon>Verrucomicrobiota</taxon>
        <taxon>Verrucomicrobiia</taxon>
        <taxon>Verrucomicrobiales</taxon>
        <taxon>Verrucomicrobiaceae</taxon>
        <taxon>Luteolibacter</taxon>
    </lineage>
</organism>
<dbReference type="EMBL" id="JBHUIT010000001">
    <property type="protein sequence ID" value="MFD2255052.1"/>
    <property type="molecule type" value="Genomic_DNA"/>
</dbReference>
<feature type="domain" description="DNA methylase N-4/N-6" evidence="7">
    <location>
        <begin position="160"/>
        <end position="508"/>
    </location>
</feature>
<keyword evidence="5" id="KW-0949">S-adenosyl-L-methionine</keyword>
<dbReference type="SUPFAM" id="SSF53335">
    <property type="entry name" value="S-adenosyl-L-methionine-dependent methyltransferases"/>
    <property type="match status" value="1"/>
</dbReference>
<evidence type="ECO:0000256" key="3">
    <source>
        <dbReference type="ARBA" id="ARBA00022603"/>
    </source>
</evidence>
<comment type="caution">
    <text evidence="8">The sequence shown here is derived from an EMBL/GenBank/DDBJ whole genome shotgun (WGS) entry which is preliminary data.</text>
</comment>
<evidence type="ECO:0000256" key="2">
    <source>
        <dbReference type="ARBA" id="ARBA00011900"/>
    </source>
</evidence>
<dbReference type="RefSeq" id="WP_386817714.1">
    <property type="nucleotide sequence ID" value="NZ_JBHUIT010000001.1"/>
</dbReference>
<sequence length="710" mass="80066">MSRLTDLIRKAKADDPQLGADLEREFRALSSRLSFGLNFERHKPEAVELPNRPVRKGDKVRVLPPRGTTTKGDQRLWQVKATRKGKNEADLVLPGIEEAETQTVALDDLIVVAEFGDTIYPGLTSTGKVSRGKDKPWHTVINGENYHVLKALTWTHRGKVDAIYIDPPYNTGAKDWKYNNDYVEGEDLYRHSKWLAMMERRLLVAKELLNPADSVLIVTIDEKEYLRLGMLLEQLYPEADIQMISSVIFPSGSSRAGRFSRSDEYIYFCFIGSASVKHWNSDMLRDASKSKLQSVRWNGLIRNGEGSLRGRIPSLFYPIFIDTETGEFHSVGEPLHPKASKSSIIAPEGTIPVLPIDGSGRELMWRLHPPTLRDYLKKGYARLGRRDEKTGLRSPQYLQKGTIEKLNAGAIDILGKDSEGALILKYKEGSKTFAPLTCWNRVSHSAAEHGSSILKTLIPGRKFPYPKSLYAVEDALRFFIRDHKKALVLDFFSGSGTTAHAVMRLNKQDGGERQCISVTNNEVAAGEQKALREQNLRPGDPDWERYGICDYITKPRVEAAITGKTPEGKPIKGDYKFTDEFPMTDGFEENAEFFTLTYETPLAVSYQTAFARIAPLLWLRAGSMGTRIDKLPSEGWDVAETYGLLIELDRATDFLKAVRKAEKLRVAYIVTDDERRFQSLARRLPEGVEAIRLYESYLTNFAFANGDETP</sequence>
<keyword evidence="3 8" id="KW-0489">Methyltransferase</keyword>
<proteinExistence type="inferred from homology"/>
<gene>
    <name evidence="8" type="ORF">ACFSSA_00035</name>
</gene>
<keyword evidence="9" id="KW-1185">Reference proteome</keyword>
<dbReference type="Gene3D" id="3.40.50.150">
    <property type="entry name" value="Vaccinia Virus protein VP39"/>
    <property type="match status" value="1"/>
</dbReference>
<comment type="catalytic activity">
    <reaction evidence="6">
        <text>a 2'-deoxyadenosine in DNA + S-adenosyl-L-methionine = an N(6)-methyl-2'-deoxyadenosine in DNA + S-adenosyl-L-homocysteine + H(+)</text>
        <dbReference type="Rhea" id="RHEA:15197"/>
        <dbReference type="Rhea" id="RHEA-COMP:12418"/>
        <dbReference type="Rhea" id="RHEA-COMP:12419"/>
        <dbReference type="ChEBI" id="CHEBI:15378"/>
        <dbReference type="ChEBI" id="CHEBI:57856"/>
        <dbReference type="ChEBI" id="CHEBI:59789"/>
        <dbReference type="ChEBI" id="CHEBI:90615"/>
        <dbReference type="ChEBI" id="CHEBI:90616"/>
        <dbReference type="EC" id="2.1.1.72"/>
    </reaction>
</comment>
<dbReference type="InterPro" id="IPR002052">
    <property type="entry name" value="DNA_methylase_N6_adenine_CS"/>
</dbReference>
<protein>
    <recommendedName>
        <fullName evidence="2">site-specific DNA-methyltransferase (adenine-specific)</fullName>
        <ecNumber evidence="2">2.1.1.72</ecNumber>
    </recommendedName>
</protein>
<dbReference type="PRINTS" id="PR00506">
    <property type="entry name" value="D21N6MTFRASE"/>
</dbReference>
<evidence type="ECO:0000313" key="8">
    <source>
        <dbReference type="EMBL" id="MFD2255052.1"/>
    </source>
</evidence>
<evidence type="ECO:0000256" key="1">
    <source>
        <dbReference type="ARBA" id="ARBA00006594"/>
    </source>
</evidence>
<reference evidence="9" key="1">
    <citation type="journal article" date="2019" name="Int. J. Syst. Evol. Microbiol.">
        <title>The Global Catalogue of Microorganisms (GCM) 10K type strain sequencing project: providing services to taxonomists for standard genome sequencing and annotation.</title>
        <authorList>
            <consortium name="The Broad Institute Genomics Platform"/>
            <consortium name="The Broad Institute Genome Sequencing Center for Infectious Disease"/>
            <person name="Wu L."/>
            <person name="Ma J."/>
        </authorList>
    </citation>
    <scope>NUCLEOTIDE SEQUENCE [LARGE SCALE GENOMIC DNA]</scope>
    <source>
        <strain evidence="9">CGMCC 4.7106</strain>
    </source>
</reference>
<evidence type="ECO:0000259" key="7">
    <source>
        <dbReference type="Pfam" id="PF01555"/>
    </source>
</evidence>
<dbReference type="Pfam" id="PF01555">
    <property type="entry name" value="N6_N4_Mtase"/>
    <property type="match status" value="1"/>
</dbReference>
<evidence type="ECO:0000256" key="6">
    <source>
        <dbReference type="ARBA" id="ARBA00047942"/>
    </source>
</evidence>
<dbReference type="GO" id="GO:0032259">
    <property type="term" value="P:methylation"/>
    <property type="evidence" value="ECO:0007669"/>
    <property type="project" value="UniProtKB-KW"/>
</dbReference>
<comment type="similarity">
    <text evidence="1">Belongs to the N(4)/N(6)-methyltransferase family.</text>
</comment>
<evidence type="ECO:0000256" key="4">
    <source>
        <dbReference type="ARBA" id="ARBA00022679"/>
    </source>
</evidence>
<evidence type="ECO:0000256" key="5">
    <source>
        <dbReference type="ARBA" id="ARBA00022691"/>
    </source>
</evidence>
<dbReference type="GO" id="GO:0008168">
    <property type="term" value="F:methyltransferase activity"/>
    <property type="evidence" value="ECO:0007669"/>
    <property type="project" value="UniProtKB-KW"/>
</dbReference>
<dbReference type="EC" id="2.1.1.72" evidence="2"/>
<dbReference type="PROSITE" id="PS00092">
    <property type="entry name" value="N6_MTASE"/>
    <property type="match status" value="1"/>
</dbReference>
<accession>A0ABW5D1Y2</accession>
<dbReference type="Proteomes" id="UP001597375">
    <property type="component" value="Unassembled WGS sequence"/>
</dbReference>
<dbReference type="InterPro" id="IPR002295">
    <property type="entry name" value="N4/N6-MTase_EcoPI_Mod-like"/>
</dbReference>
<dbReference type="InterPro" id="IPR002941">
    <property type="entry name" value="DNA_methylase_N4/N6"/>
</dbReference>
<keyword evidence="4 8" id="KW-0808">Transferase</keyword>